<dbReference type="Proteomes" id="UP000198650">
    <property type="component" value="Unassembled WGS sequence"/>
</dbReference>
<sequence>MNFVNQWHVYEYLKNNAETVLLKNLMETFKDAPIETLVEGMKEWLITPKHL</sequence>
<proteinExistence type="predicted"/>
<dbReference type="EMBL" id="FOJS01000053">
    <property type="protein sequence ID" value="SFA54609.1"/>
    <property type="molecule type" value="Genomic_DNA"/>
</dbReference>
<organism evidence="1 2">
    <name type="scientific">Parageobacillus thermantarcticus</name>
    <dbReference type="NCBI Taxonomy" id="186116"/>
    <lineage>
        <taxon>Bacteria</taxon>
        <taxon>Bacillati</taxon>
        <taxon>Bacillota</taxon>
        <taxon>Bacilli</taxon>
        <taxon>Bacillales</taxon>
        <taxon>Anoxybacillaceae</taxon>
        <taxon>Parageobacillus</taxon>
    </lineage>
</organism>
<reference evidence="2" key="1">
    <citation type="submission" date="2016-10" db="EMBL/GenBank/DDBJ databases">
        <authorList>
            <person name="Varghese N."/>
            <person name="Submissions S."/>
        </authorList>
    </citation>
    <scope>NUCLEOTIDE SEQUENCE [LARGE SCALE GENOMIC DNA]</scope>
    <source>
        <strain evidence="2">M1</strain>
    </source>
</reference>
<keyword evidence="2" id="KW-1185">Reference proteome</keyword>
<evidence type="ECO:0000313" key="2">
    <source>
        <dbReference type="Proteomes" id="UP000198650"/>
    </source>
</evidence>
<gene>
    <name evidence="1" type="ORF">SAMN05192569_105313</name>
</gene>
<dbReference type="AlphaFoldDB" id="A0A1I0TS72"/>
<protein>
    <submittedName>
        <fullName evidence="1">Uncharacterized protein</fullName>
    </submittedName>
</protein>
<evidence type="ECO:0000313" key="1">
    <source>
        <dbReference type="EMBL" id="SFA54609.1"/>
    </source>
</evidence>
<accession>A0A1I0TS72</accession>
<name>A0A1I0TS72_9BACL</name>
<dbReference type="STRING" id="186116.SAMN05192569_105313"/>